<dbReference type="InterPro" id="IPR011989">
    <property type="entry name" value="ARM-like"/>
</dbReference>
<dbReference type="PANTHER" id="PTHR31355">
    <property type="entry name" value="MICROTUBULE-ASSOCIATED PROTEIN TORTIFOLIA1"/>
    <property type="match status" value="1"/>
</dbReference>
<sequence>MKSQFPMKSRGPGRASTQQVIMELKQKVALALNKIADRDTYQIGVDELEKIAERLSPEGIAAFLSCILDTDSERKSAVRKECIRLMGALARLHEGLIVPYIGKIVSSIVKRLKDPDSVVRDACVETMGILALKLGCHIGHGDGVVMLVRPLFEALGEQNKQVQSGAGLCLARVIDNTNDPPASLLQRMLARTVKLLKNPHFLAKPAVIELNRSIIQAGGATTQNVLSAAISSIQEALKSTDWNTRKAASVALAEIAVSSGSLLGSFRASCIRCLELCRFDKVKPVRDSVSQALHCWRSLPGPTTPEPSESGSSVKDSFLGRDYNDVSDISESREKGSTTIKQTIADPTLKKMPWTVKKAGQSCNENAQHSKSEEWHIAIAVPNSKMISPVDITNEESESSCISKTPEKLTAPSVNSKQYMLYESQVMHKEESASITNISAGNFEMKSARASQDCSEDVSLLRSVTSDLQFVDEEISNARNIFQEKIQNCQSFHSTVTDSSYHPQRDCCMQTANEMACIRKQLSDIEKKQSDLMDLLQVFTTSSAESLSLIKLKVLDLEQAVYKINRDCMYGDGDTHIAGPVPIRNNASSNSLKLSTCTPRSSMEIHNRHSTLLNRKKTDIWQDESLAWSRLSNSSKQDGDMWASPITSCRSQNRRVVSKCNGQRPRNIVDDMNKETNTTVTSHFSLVGRQTTPYISNSLRRRVKELLYEGDLDSAYMEAMLSGNEPILVELVSGTGPVLHSLSQKTASEVLTALVSVFMERRYLRIIIPWLQQVVELSTTHGPNYFFLTVEVKQELLSAIQEAVNMELPSSMERRSALQIASKLHQIWGTCP</sequence>
<feature type="domain" description="TOG" evidence="2">
    <location>
        <begin position="46"/>
        <end position="288"/>
    </location>
</feature>
<dbReference type="InterPro" id="IPR016024">
    <property type="entry name" value="ARM-type_fold"/>
</dbReference>
<accession>A0AAN7JZP6</accession>
<feature type="region of interest" description="Disordered" evidence="1">
    <location>
        <begin position="298"/>
        <end position="319"/>
    </location>
</feature>
<dbReference type="Proteomes" id="UP001345219">
    <property type="component" value="Chromosome 6"/>
</dbReference>
<evidence type="ECO:0000256" key="1">
    <source>
        <dbReference type="SAM" id="MobiDB-lite"/>
    </source>
</evidence>
<dbReference type="InterPro" id="IPR034085">
    <property type="entry name" value="TOG"/>
</dbReference>
<dbReference type="EMBL" id="JAXIOK010000013">
    <property type="protein sequence ID" value="KAK4756474.1"/>
    <property type="molecule type" value="Genomic_DNA"/>
</dbReference>
<protein>
    <recommendedName>
        <fullName evidence="2">TOG domain-containing protein</fullName>
    </recommendedName>
</protein>
<dbReference type="PANTHER" id="PTHR31355:SF22">
    <property type="entry name" value="TORTIFOLIA1-LIKE PROTEIN 2"/>
    <property type="match status" value="1"/>
</dbReference>
<dbReference type="InterPro" id="IPR033337">
    <property type="entry name" value="TORTIFOLIA1/SINE1-2"/>
</dbReference>
<organism evidence="3 4">
    <name type="scientific">Trapa incisa</name>
    <dbReference type="NCBI Taxonomy" id="236973"/>
    <lineage>
        <taxon>Eukaryota</taxon>
        <taxon>Viridiplantae</taxon>
        <taxon>Streptophyta</taxon>
        <taxon>Embryophyta</taxon>
        <taxon>Tracheophyta</taxon>
        <taxon>Spermatophyta</taxon>
        <taxon>Magnoliopsida</taxon>
        <taxon>eudicotyledons</taxon>
        <taxon>Gunneridae</taxon>
        <taxon>Pentapetalae</taxon>
        <taxon>rosids</taxon>
        <taxon>malvids</taxon>
        <taxon>Myrtales</taxon>
        <taxon>Lythraceae</taxon>
        <taxon>Trapa</taxon>
    </lineage>
</organism>
<dbReference type="InterPro" id="IPR057599">
    <property type="entry name" value="TORTIFOLIA1/TORL1-2_C"/>
</dbReference>
<dbReference type="SMART" id="SM01349">
    <property type="entry name" value="TOG"/>
    <property type="match status" value="1"/>
</dbReference>
<dbReference type="Pfam" id="PF24713">
    <property type="entry name" value="TOR1L1_C"/>
    <property type="match status" value="1"/>
</dbReference>
<evidence type="ECO:0000313" key="4">
    <source>
        <dbReference type="Proteomes" id="UP001345219"/>
    </source>
</evidence>
<proteinExistence type="predicted"/>
<gene>
    <name evidence="3" type="ORF">SAY87_006601</name>
</gene>
<comment type="caution">
    <text evidence="3">The sequence shown here is derived from an EMBL/GenBank/DDBJ whole genome shotgun (WGS) entry which is preliminary data.</text>
</comment>
<dbReference type="InterPro" id="IPR057600">
    <property type="entry name" value="TORTIFOLIA1/SINE1-2_N"/>
</dbReference>
<name>A0AAN7JZP6_9MYRT</name>
<dbReference type="AlphaFoldDB" id="A0AAN7JZP6"/>
<reference evidence="3 4" key="1">
    <citation type="journal article" date="2023" name="Hortic Res">
        <title>Pangenome of water caltrop reveals structural variations and asymmetric subgenome divergence after allopolyploidization.</title>
        <authorList>
            <person name="Zhang X."/>
            <person name="Chen Y."/>
            <person name="Wang L."/>
            <person name="Yuan Y."/>
            <person name="Fang M."/>
            <person name="Shi L."/>
            <person name="Lu R."/>
            <person name="Comes H.P."/>
            <person name="Ma Y."/>
            <person name="Chen Y."/>
            <person name="Huang G."/>
            <person name="Zhou Y."/>
            <person name="Zheng Z."/>
            <person name="Qiu Y."/>
        </authorList>
    </citation>
    <scope>NUCLEOTIDE SEQUENCE [LARGE SCALE GENOMIC DNA]</scope>
    <source>
        <tissue evidence="3">Roots</tissue>
    </source>
</reference>
<dbReference type="Gene3D" id="1.25.10.10">
    <property type="entry name" value="Leucine-rich Repeat Variant"/>
    <property type="match status" value="1"/>
</dbReference>
<keyword evidence="4" id="KW-1185">Reference proteome</keyword>
<dbReference type="SUPFAM" id="SSF48371">
    <property type="entry name" value="ARM repeat"/>
    <property type="match status" value="1"/>
</dbReference>
<evidence type="ECO:0000313" key="3">
    <source>
        <dbReference type="EMBL" id="KAK4756474.1"/>
    </source>
</evidence>
<dbReference type="GO" id="GO:0008017">
    <property type="term" value="F:microtubule binding"/>
    <property type="evidence" value="ECO:0007669"/>
    <property type="project" value="InterPro"/>
</dbReference>
<evidence type="ECO:0000259" key="2">
    <source>
        <dbReference type="SMART" id="SM01349"/>
    </source>
</evidence>
<dbReference type="Pfam" id="PF24714">
    <property type="entry name" value="TOR1L1_N"/>
    <property type="match status" value="1"/>
</dbReference>
<dbReference type="GO" id="GO:0005874">
    <property type="term" value="C:microtubule"/>
    <property type="evidence" value="ECO:0007669"/>
    <property type="project" value="InterPro"/>
</dbReference>